<keyword evidence="3" id="KW-1185">Reference proteome</keyword>
<keyword evidence="1" id="KW-0812">Transmembrane</keyword>
<protein>
    <submittedName>
        <fullName evidence="2">Uncharacterized protein</fullName>
    </submittedName>
</protein>
<proteinExistence type="predicted"/>
<keyword evidence="1" id="KW-0472">Membrane</keyword>
<gene>
    <name evidence="2" type="ORF">CC86DRAFT_182958</name>
</gene>
<accession>A0A6A6ZAK2</accession>
<keyword evidence="1" id="KW-1133">Transmembrane helix</keyword>
<dbReference type="Proteomes" id="UP000799424">
    <property type="component" value="Unassembled WGS sequence"/>
</dbReference>
<feature type="transmembrane region" description="Helical" evidence="1">
    <location>
        <begin position="76"/>
        <end position="94"/>
    </location>
</feature>
<dbReference type="EMBL" id="MU006266">
    <property type="protein sequence ID" value="KAF2818056.1"/>
    <property type="molecule type" value="Genomic_DNA"/>
</dbReference>
<sequence length="163" mass="18157">MDRHQKLRIQVLVPLGDDHVWLHPFACGNCHCLCLTLLRRTTAEKTSWTLGSVCLSNYDSHGIKWYSILVTSPPKLVYPAWVSIVLAAVLLSFLPRNQHTELICRYCALSLVVLVSAVLFLLLIKANYTALGSLSKKTAVIKYRIFAIFASTIHFLSTTGAIA</sequence>
<organism evidence="2 3">
    <name type="scientific">Ophiobolus disseminans</name>
    <dbReference type="NCBI Taxonomy" id="1469910"/>
    <lineage>
        <taxon>Eukaryota</taxon>
        <taxon>Fungi</taxon>
        <taxon>Dikarya</taxon>
        <taxon>Ascomycota</taxon>
        <taxon>Pezizomycotina</taxon>
        <taxon>Dothideomycetes</taxon>
        <taxon>Pleosporomycetidae</taxon>
        <taxon>Pleosporales</taxon>
        <taxon>Pleosporineae</taxon>
        <taxon>Phaeosphaeriaceae</taxon>
        <taxon>Ophiobolus</taxon>
    </lineage>
</organism>
<feature type="transmembrane region" description="Helical" evidence="1">
    <location>
        <begin position="144"/>
        <end position="162"/>
    </location>
</feature>
<evidence type="ECO:0000256" key="1">
    <source>
        <dbReference type="SAM" id="Phobius"/>
    </source>
</evidence>
<feature type="transmembrane region" description="Helical" evidence="1">
    <location>
        <begin position="106"/>
        <end position="124"/>
    </location>
</feature>
<name>A0A6A6ZAK2_9PLEO</name>
<reference evidence="2" key="1">
    <citation type="journal article" date="2020" name="Stud. Mycol.">
        <title>101 Dothideomycetes genomes: a test case for predicting lifestyles and emergence of pathogens.</title>
        <authorList>
            <person name="Haridas S."/>
            <person name="Albert R."/>
            <person name="Binder M."/>
            <person name="Bloem J."/>
            <person name="Labutti K."/>
            <person name="Salamov A."/>
            <person name="Andreopoulos B."/>
            <person name="Baker S."/>
            <person name="Barry K."/>
            <person name="Bills G."/>
            <person name="Bluhm B."/>
            <person name="Cannon C."/>
            <person name="Castanera R."/>
            <person name="Culley D."/>
            <person name="Daum C."/>
            <person name="Ezra D."/>
            <person name="Gonzalez J."/>
            <person name="Henrissat B."/>
            <person name="Kuo A."/>
            <person name="Liang C."/>
            <person name="Lipzen A."/>
            <person name="Lutzoni F."/>
            <person name="Magnuson J."/>
            <person name="Mondo S."/>
            <person name="Nolan M."/>
            <person name="Ohm R."/>
            <person name="Pangilinan J."/>
            <person name="Park H.-J."/>
            <person name="Ramirez L."/>
            <person name="Alfaro M."/>
            <person name="Sun H."/>
            <person name="Tritt A."/>
            <person name="Yoshinaga Y."/>
            <person name="Zwiers L.-H."/>
            <person name="Turgeon B."/>
            <person name="Goodwin S."/>
            <person name="Spatafora J."/>
            <person name="Crous P."/>
            <person name="Grigoriev I."/>
        </authorList>
    </citation>
    <scope>NUCLEOTIDE SEQUENCE</scope>
    <source>
        <strain evidence="2">CBS 113818</strain>
    </source>
</reference>
<evidence type="ECO:0000313" key="2">
    <source>
        <dbReference type="EMBL" id="KAF2818056.1"/>
    </source>
</evidence>
<dbReference type="AlphaFoldDB" id="A0A6A6ZAK2"/>
<evidence type="ECO:0000313" key="3">
    <source>
        <dbReference type="Proteomes" id="UP000799424"/>
    </source>
</evidence>